<dbReference type="Proteomes" id="UP000248326">
    <property type="component" value="Unassembled WGS sequence"/>
</dbReference>
<accession>A0A318SCK3</accession>
<reference evidence="3 4" key="1">
    <citation type="submission" date="2018-06" db="EMBL/GenBank/DDBJ databases">
        <title>Genomic Encyclopedia of Type Strains, Phase IV (KMG-IV): sequencing the most valuable type-strain genomes for metagenomic binning, comparative biology and taxonomic classification.</title>
        <authorList>
            <person name="Goeker M."/>
        </authorList>
    </citation>
    <scope>NUCLEOTIDE SEQUENCE [LARGE SCALE GENOMIC DNA]</scope>
    <source>
        <strain evidence="3 4">DSM 18048</strain>
    </source>
</reference>
<proteinExistence type="inferred from homology"/>
<dbReference type="EMBL" id="QJSX01000001">
    <property type="protein sequence ID" value="PYE56591.1"/>
    <property type="molecule type" value="Genomic_DNA"/>
</dbReference>
<comment type="similarity">
    <text evidence="1">Belongs to the AHA1 family.</text>
</comment>
<dbReference type="InterPro" id="IPR013538">
    <property type="entry name" value="ASHA1/2-like_C"/>
</dbReference>
<dbReference type="Pfam" id="PF08327">
    <property type="entry name" value="AHSA1"/>
    <property type="match status" value="1"/>
</dbReference>
<comment type="caution">
    <text evidence="3">The sequence shown here is derived from an EMBL/GenBank/DDBJ whole genome shotgun (WGS) entry which is preliminary data.</text>
</comment>
<feature type="domain" description="Activator of Hsp90 ATPase homologue 1/2-like C-terminal" evidence="2">
    <location>
        <begin position="27"/>
        <end position="161"/>
    </location>
</feature>
<dbReference type="AlphaFoldDB" id="A0A318SCK3"/>
<gene>
    <name evidence="3" type="ORF">DES52_101396</name>
</gene>
<dbReference type="OrthoDB" id="118413at2"/>
<dbReference type="CDD" id="cd07826">
    <property type="entry name" value="SRPBCC_CalC_Aha1-like_9"/>
    <property type="match status" value="1"/>
</dbReference>
<dbReference type="SUPFAM" id="SSF55961">
    <property type="entry name" value="Bet v1-like"/>
    <property type="match status" value="1"/>
</dbReference>
<evidence type="ECO:0000259" key="2">
    <source>
        <dbReference type="Pfam" id="PF08327"/>
    </source>
</evidence>
<protein>
    <submittedName>
        <fullName evidence="3">Uncharacterized protein YndB with AHSA1/START domain</fullName>
    </submittedName>
</protein>
<sequence length="166" mass="18267">MTAASEGKTATVTLPSDRQILITREFDAPAHLVFKAFTTPELVGRWWSADMGETTLVAIDLRVGGAWRYVMVTHDGVEVAFHGEYLEVVPNERLVSTEVYENLPPDVPQETAVNTATFTEENGRTILTILVTHSTREHRDGHLKSGMEGGLQKALHLLESVARGLA</sequence>
<name>A0A318SCK3_9DEIO</name>
<dbReference type="InterPro" id="IPR023393">
    <property type="entry name" value="START-like_dom_sf"/>
</dbReference>
<keyword evidence="4" id="KW-1185">Reference proteome</keyword>
<dbReference type="RefSeq" id="WP_110885060.1">
    <property type="nucleotide sequence ID" value="NZ_QJSX01000001.1"/>
</dbReference>
<evidence type="ECO:0000313" key="4">
    <source>
        <dbReference type="Proteomes" id="UP000248326"/>
    </source>
</evidence>
<organism evidence="3 4">
    <name type="scientific">Deinococcus yavapaiensis KR-236</name>
    <dbReference type="NCBI Taxonomy" id="694435"/>
    <lineage>
        <taxon>Bacteria</taxon>
        <taxon>Thermotogati</taxon>
        <taxon>Deinococcota</taxon>
        <taxon>Deinococci</taxon>
        <taxon>Deinococcales</taxon>
        <taxon>Deinococcaceae</taxon>
        <taxon>Deinococcus</taxon>
    </lineage>
</organism>
<evidence type="ECO:0000256" key="1">
    <source>
        <dbReference type="ARBA" id="ARBA00006817"/>
    </source>
</evidence>
<evidence type="ECO:0000313" key="3">
    <source>
        <dbReference type="EMBL" id="PYE56591.1"/>
    </source>
</evidence>
<dbReference type="Gene3D" id="3.30.530.20">
    <property type="match status" value="1"/>
</dbReference>